<dbReference type="InterPro" id="IPR001024">
    <property type="entry name" value="PLAT/LH2_dom"/>
</dbReference>
<name>A0AAD1VQV2_PELCU</name>
<dbReference type="SMART" id="SM00308">
    <property type="entry name" value="LH2"/>
    <property type="match status" value="1"/>
</dbReference>
<dbReference type="PRINTS" id="PR00087">
    <property type="entry name" value="LIPOXYGENASE"/>
</dbReference>
<dbReference type="PROSITE" id="PS50095">
    <property type="entry name" value="PLAT"/>
    <property type="match status" value="1"/>
</dbReference>
<dbReference type="Gene3D" id="1.20.245.10">
    <property type="entry name" value="Lipoxygenase-1, Domain 5"/>
    <property type="match status" value="1"/>
</dbReference>
<keyword evidence="4" id="KW-0443">Lipid metabolism</keyword>
<sequence>MFIYKVKLFNGGALSAGISDTISIIIVGVNGQTMKHQLNHRWKDFFPGSVNEYEIHSKEDVGEILLVRLFKERYKFFPESPWFCKKITVTCPSGVSYQFPYYQWITGYVMLEIPEGKGIILSGDINPLIIQQRRMELQEKRRTHSLLQNCASNWVFLPSFGSTAKNKCELCNYVTMGVSTCATARSFICGVGWKIMAQARPSYHNTRCGAGDSMTNLCKGKFVPNCRVSKCHTIVPLNFSLELMDCSLPGTGKEVEAKFEMMLQGYKRCTKSWTDLGDIKKLFVSMMTVNSDLVSELWKEDTFFGYQYLNGVNPVIIQKCIKIPDNFPVDDEMVAPSLGLSTNLRTELQNGNIFLADYQILQGVPANIIDDQQQYLAAPLCLLWKTPQNYIIPIAIQLGQTPGKTTPIFLPSDSDLDWTLAKIWVRNAELQVHEGVSHLLYTHLFAEVFNIATTRQLPMGHPVYKLIIPHIRYTLQVNVLARNKLIGPGGTLDWIAGSGKGGITILLRKAMEKLTYTALCLPEDIKIRGTESLPNYFYRNDAMSIWTALESFISDIVHYYYKDDDSVSEDPELQAWVGEIFKEGFLDNQSSGIPSSLKTQAELIKYLTMVIFTCSARHAAFSIGQFDFYSWMPNGPSTLRTPPLMEKGSATFQTVLDTLPPINITVISMALVCQLSHEPKDRSPGPRAPLPYRPGPGSQVLEEGPERVLEEGPGRSWKVLKVLEARSWKVLKVEGPESQVLEATACSASCDTNTPGRGVINLLRHQYPGERGGISLLRHQYPGENTNTHWREED</sequence>
<dbReference type="EMBL" id="OW240912">
    <property type="protein sequence ID" value="CAH2226058.1"/>
    <property type="molecule type" value="Genomic_DNA"/>
</dbReference>
<feature type="domain" description="Lipoxygenase" evidence="8">
    <location>
        <begin position="186"/>
        <end position="765"/>
    </location>
</feature>
<organism evidence="9 10">
    <name type="scientific">Pelobates cultripes</name>
    <name type="common">Western spadefoot toad</name>
    <dbReference type="NCBI Taxonomy" id="61616"/>
    <lineage>
        <taxon>Eukaryota</taxon>
        <taxon>Metazoa</taxon>
        <taxon>Chordata</taxon>
        <taxon>Craniata</taxon>
        <taxon>Vertebrata</taxon>
        <taxon>Euteleostomi</taxon>
        <taxon>Amphibia</taxon>
        <taxon>Batrachia</taxon>
        <taxon>Anura</taxon>
        <taxon>Pelobatoidea</taxon>
        <taxon>Pelobatidae</taxon>
        <taxon>Pelobates</taxon>
    </lineage>
</organism>
<dbReference type="Pfam" id="PF00305">
    <property type="entry name" value="Lipoxygenase"/>
    <property type="match status" value="1"/>
</dbReference>
<dbReference type="InterPro" id="IPR000907">
    <property type="entry name" value="LipOase"/>
</dbReference>
<accession>A0AAD1VQV2</accession>
<evidence type="ECO:0000256" key="1">
    <source>
        <dbReference type="ARBA" id="ARBA00022723"/>
    </source>
</evidence>
<dbReference type="InterPro" id="IPR013819">
    <property type="entry name" value="LipOase_C"/>
</dbReference>
<evidence type="ECO:0000313" key="9">
    <source>
        <dbReference type="EMBL" id="CAH2226058.1"/>
    </source>
</evidence>
<dbReference type="Proteomes" id="UP001295444">
    <property type="component" value="Chromosome 01"/>
</dbReference>
<keyword evidence="2" id="KW-0223">Dioxygenase</keyword>
<feature type="region of interest" description="Disordered" evidence="6">
    <location>
        <begin position="677"/>
        <end position="708"/>
    </location>
</feature>
<dbReference type="Gene3D" id="2.60.60.20">
    <property type="entry name" value="PLAT/LH2 domain"/>
    <property type="match status" value="1"/>
</dbReference>
<proteinExistence type="predicted"/>
<evidence type="ECO:0000313" key="10">
    <source>
        <dbReference type="Proteomes" id="UP001295444"/>
    </source>
</evidence>
<keyword evidence="9" id="KW-0413">Isomerase</keyword>
<dbReference type="GO" id="GO:0034440">
    <property type="term" value="P:lipid oxidation"/>
    <property type="evidence" value="ECO:0007669"/>
    <property type="project" value="InterPro"/>
</dbReference>
<dbReference type="Pfam" id="PF01477">
    <property type="entry name" value="PLAT"/>
    <property type="match status" value="1"/>
</dbReference>
<dbReference type="PROSITE" id="PS51393">
    <property type="entry name" value="LIPOXYGENASE_3"/>
    <property type="match status" value="1"/>
</dbReference>
<dbReference type="AlphaFoldDB" id="A0AAD1VQV2"/>
<evidence type="ECO:0000259" key="8">
    <source>
        <dbReference type="PROSITE" id="PS51393"/>
    </source>
</evidence>
<protein>
    <submittedName>
        <fullName evidence="9">Hydroperoxide isomerase ALOXE3-like</fullName>
    </submittedName>
</protein>
<evidence type="ECO:0000259" key="7">
    <source>
        <dbReference type="PROSITE" id="PS50095"/>
    </source>
</evidence>
<dbReference type="SUPFAM" id="SSF48484">
    <property type="entry name" value="Lipoxigenase"/>
    <property type="match status" value="1"/>
</dbReference>
<dbReference type="GO" id="GO:0016702">
    <property type="term" value="F:oxidoreductase activity, acting on single donors with incorporation of molecular oxygen, incorporation of two atoms of oxygen"/>
    <property type="evidence" value="ECO:0007669"/>
    <property type="project" value="InterPro"/>
</dbReference>
<reference evidence="9" key="1">
    <citation type="submission" date="2022-03" db="EMBL/GenBank/DDBJ databases">
        <authorList>
            <person name="Alioto T."/>
            <person name="Alioto T."/>
            <person name="Gomez Garrido J."/>
        </authorList>
    </citation>
    <scope>NUCLEOTIDE SEQUENCE</scope>
</reference>
<dbReference type="InterPro" id="IPR036392">
    <property type="entry name" value="PLAT/LH2_dom_sf"/>
</dbReference>
<dbReference type="GO" id="GO:0046872">
    <property type="term" value="F:metal ion binding"/>
    <property type="evidence" value="ECO:0007669"/>
    <property type="project" value="UniProtKB-KW"/>
</dbReference>
<evidence type="ECO:0000256" key="3">
    <source>
        <dbReference type="ARBA" id="ARBA00023002"/>
    </source>
</evidence>
<evidence type="ECO:0000256" key="6">
    <source>
        <dbReference type="SAM" id="MobiDB-lite"/>
    </source>
</evidence>
<evidence type="ECO:0000256" key="5">
    <source>
        <dbReference type="PROSITE-ProRule" id="PRU00152"/>
    </source>
</evidence>
<dbReference type="InterPro" id="IPR036226">
    <property type="entry name" value="LipOase_C_sf"/>
</dbReference>
<comment type="caution">
    <text evidence="5">Lacks conserved residue(s) required for the propagation of feature annotation.</text>
</comment>
<gene>
    <name evidence="9" type="ORF">PECUL_23A034174</name>
</gene>
<keyword evidence="10" id="KW-1185">Reference proteome</keyword>
<dbReference type="Gene3D" id="3.10.450.60">
    <property type="match status" value="1"/>
</dbReference>
<dbReference type="SUPFAM" id="SSF49723">
    <property type="entry name" value="Lipase/lipooxygenase domain (PLAT/LH2 domain)"/>
    <property type="match status" value="1"/>
</dbReference>
<keyword evidence="1" id="KW-0479">Metal-binding</keyword>
<dbReference type="GO" id="GO:0016853">
    <property type="term" value="F:isomerase activity"/>
    <property type="evidence" value="ECO:0007669"/>
    <property type="project" value="UniProtKB-KW"/>
</dbReference>
<dbReference type="PANTHER" id="PTHR11771">
    <property type="entry name" value="LIPOXYGENASE"/>
    <property type="match status" value="1"/>
</dbReference>
<evidence type="ECO:0000256" key="4">
    <source>
        <dbReference type="ARBA" id="ARBA00023098"/>
    </source>
</evidence>
<feature type="domain" description="PLAT" evidence="7">
    <location>
        <begin position="2"/>
        <end position="119"/>
    </location>
</feature>
<evidence type="ECO:0000256" key="2">
    <source>
        <dbReference type="ARBA" id="ARBA00022964"/>
    </source>
</evidence>
<keyword evidence="3" id="KW-0560">Oxidoreductase</keyword>